<gene>
    <name evidence="1" type="ORF">NWE54_22195</name>
</gene>
<dbReference type="Gene3D" id="3.40.1440.10">
    <property type="entry name" value="GIY-YIG endonuclease"/>
    <property type="match status" value="1"/>
</dbReference>
<dbReference type="SUPFAM" id="SSF82771">
    <property type="entry name" value="GIY-YIG endonuclease"/>
    <property type="match status" value="1"/>
</dbReference>
<evidence type="ECO:0000313" key="1">
    <source>
        <dbReference type="EMBL" id="UZF86458.1"/>
    </source>
</evidence>
<sequence length="111" mass="12530">MQSADRKAATAAYKERKTVAGIFAFHCEAAGQTWVGRAPDLSTIENRLRFTLRHGSHRQRSLQAAWNAHGPEAFRFAALERLEDDDIAYVLDRVLKERLAHWQAKLGAEAL</sequence>
<protein>
    <submittedName>
        <fullName evidence="1">GIY-YIG nuclease family protein</fullName>
    </submittedName>
</protein>
<reference evidence="1" key="1">
    <citation type="submission" date="2022-08" db="EMBL/GenBank/DDBJ databases">
        <title>Complete Genome Sequences of 2 Bosea sp. soil isolates.</title>
        <authorList>
            <person name="Alvarez Arevalo M."/>
            <person name="Sterndorff E.B."/>
            <person name="Faurdal D."/>
            <person name="Joergensen T.S."/>
            <person name="Weber T."/>
        </authorList>
    </citation>
    <scope>NUCLEOTIDE SEQUENCE</scope>
    <source>
        <strain evidence="1">NBC_00436</strain>
    </source>
</reference>
<accession>A0A9E8CRV1</accession>
<dbReference type="InterPro" id="IPR035901">
    <property type="entry name" value="GIY-YIG_endonuc_sf"/>
</dbReference>
<dbReference type="CDD" id="cd10451">
    <property type="entry name" value="GIY-YIG_LuxR_like"/>
    <property type="match status" value="1"/>
</dbReference>
<dbReference type="EMBL" id="CP102774">
    <property type="protein sequence ID" value="UZF86458.1"/>
    <property type="molecule type" value="Genomic_DNA"/>
</dbReference>
<organism evidence="1">
    <name type="scientific">Bosea sp. NBC_00436</name>
    <dbReference type="NCBI Taxonomy" id="2969620"/>
    <lineage>
        <taxon>Bacteria</taxon>
        <taxon>Pseudomonadati</taxon>
        <taxon>Pseudomonadota</taxon>
        <taxon>Alphaproteobacteria</taxon>
        <taxon>Hyphomicrobiales</taxon>
        <taxon>Boseaceae</taxon>
        <taxon>Bosea</taxon>
    </lineage>
</organism>
<name>A0A9E8CRV1_9HYPH</name>
<dbReference type="AlphaFoldDB" id="A0A9E8CRV1"/>
<proteinExistence type="predicted"/>